<evidence type="ECO:0000313" key="1">
    <source>
        <dbReference type="EMBL" id="CAG8841913.1"/>
    </source>
</evidence>
<feature type="non-terminal residue" evidence="1">
    <location>
        <position position="169"/>
    </location>
</feature>
<keyword evidence="2" id="KW-1185">Reference proteome</keyword>
<name>A0ACA9SJP9_9GLOM</name>
<protein>
    <submittedName>
        <fullName evidence="1">26203_t:CDS:1</fullName>
    </submittedName>
</protein>
<reference evidence="1" key="1">
    <citation type="submission" date="2021-06" db="EMBL/GenBank/DDBJ databases">
        <authorList>
            <person name="Kallberg Y."/>
            <person name="Tangrot J."/>
            <person name="Rosling A."/>
        </authorList>
    </citation>
    <scope>NUCLEOTIDE SEQUENCE</scope>
    <source>
        <strain evidence="1">MA461A</strain>
    </source>
</reference>
<dbReference type="EMBL" id="CAJVQC010132237">
    <property type="protein sequence ID" value="CAG8841913.1"/>
    <property type="molecule type" value="Genomic_DNA"/>
</dbReference>
<organism evidence="1 2">
    <name type="scientific">Racocetra persica</name>
    <dbReference type="NCBI Taxonomy" id="160502"/>
    <lineage>
        <taxon>Eukaryota</taxon>
        <taxon>Fungi</taxon>
        <taxon>Fungi incertae sedis</taxon>
        <taxon>Mucoromycota</taxon>
        <taxon>Glomeromycotina</taxon>
        <taxon>Glomeromycetes</taxon>
        <taxon>Diversisporales</taxon>
        <taxon>Gigasporaceae</taxon>
        <taxon>Racocetra</taxon>
    </lineage>
</organism>
<sequence length="169" mass="20145">IFLKLVERDDLDIEEIDLWKYLVKWGKGQLISSNEKSKMDVTNWDKNDFASLKKSLDPFLPHIRFHEISSEEFYHHVRPYKKAIPEDLYEDLMAYQMANITPKISKLHPRYGSINIDSVIIKKDNAANIINWIEKRTTFSRKPFYQFKLTYRATRDGFEYNKFIANNCS</sequence>
<comment type="caution">
    <text evidence="1">The sequence shown here is derived from an EMBL/GenBank/DDBJ whole genome shotgun (WGS) entry which is preliminary data.</text>
</comment>
<evidence type="ECO:0000313" key="2">
    <source>
        <dbReference type="Proteomes" id="UP000789920"/>
    </source>
</evidence>
<dbReference type="Proteomes" id="UP000789920">
    <property type="component" value="Unassembled WGS sequence"/>
</dbReference>
<feature type="non-terminal residue" evidence="1">
    <location>
        <position position="1"/>
    </location>
</feature>
<proteinExistence type="predicted"/>
<gene>
    <name evidence="1" type="ORF">RPERSI_LOCUS32083</name>
</gene>
<accession>A0ACA9SJP9</accession>